<dbReference type="GO" id="GO:0016586">
    <property type="term" value="C:RSC-type complex"/>
    <property type="evidence" value="ECO:0007669"/>
    <property type="project" value="TreeGrafter"/>
</dbReference>
<dbReference type="PROSITE" id="PS51011">
    <property type="entry name" value="ARID"/>
    <property type="match status" value="1"/>
</dbReference>
<dbReference type="PROSITE" id="PS00028">
    <property type="entry name" value="ZINC_FINGER_C2H2_1"/>
    <property type="match status" value="1"/>
</dbReference>
<dbReference type="AlphaFoldDB" id="A0AAD5E1C1"/>
<name>A0AAD5E1C1_UMBRA</name>
<dbReference type="InterPro" id="IPR016024">
    <property type="entry name" value="ARM-type_fold"/>
</dbReference>
<evidence type="ECO:0000313" key="8">
    <source>
        <dbReference type="Proteomes" id="UP001206595"/>
    </source>
</evidence>
<evidence type="ECO:0000256" key="4">
    <source>
        <dbReference type="ARBA" id="ARBA00023242"/>
    </source>
</evidence>
<dbReference type="GO" id="GO:0008270">
    <property type="term" value="F:zinc ion binding"/>
    <property type="evidence" value="ECO:0007669"/>
    <property type="project" value="InterPro"/>
</dbReference>
<dbReference type="Pfam" id="PF01388">
    <property type="entry name" value="ARID"/>
    <property type="match status" value="1"/>
</dbReference>
<evidence type="ECO:0000256" key="2">
    <source>
        <dbReference type="ARBA" id="ARBA00023015"/>
    </source>
</evidence>
<dbReference type="GO" id="GO:0003677">
    <property type="term" value="F:DNA binding"/>
    <property type="evidence" value="ECO:0007669"/>
    <property type="project" value="InterPro"/>
</dbReference>
<dbReference type="InterPro" id="IPR036431">
    <property type="entry name" value="ARID_dom_sf"/>
</dbReference>
<dbReference type="InterPro" id="IPR001606">
    <property type="entry name" value="ARID_dom"/>
</dbReference>
<dbReference type="InterPro" id="IPR048420">
    <property type="entry name" value="Zap1-like_Znf1"/>
</dbReference>
<protein>
    <recommendedName>
        <fullName evidence="6">ARID domain-containing protein</fullName>
    </recommendedName>
</protein>
<evidence type="ECO:0000256" key="1">
    <source>
        <dbReference type="ARBA" id="ARBA00022853"/>
    </source>
</evidence>
<dbReference type="SUPFAM" id="SSF48371">
    <property type="entry name" value="ARM repeat"/>
    <property type="match status" value="1"/>
</dbReference>
<dbReference type="CDD" id="cd16100">
    <property type="entry name" value="ARID"/>
    <property type="match status" value="1"/>
</dbReference>
<dbReference type="InterPro" id="IPR013087">
    <property type="entry name" value="Znf_C2H2_type"/>
</dbReference>
<sequence length="796" mass="90021">MLGAAKSQRQYSTVTRCRVPSKGYSAMSQPEDAIDRTPEYNRFMGELREFHKRHGTFLQAEPVLGGKKLDLLKIWQRVQEAGGFEQVTQSRTWKQVGDPFNFPVTCTNSAYVLKAVYIKYMLGYEEEKVWGRQWVPPSDALEVNQRPGQAAGSPGPPKLPVAYKPTNVVRRTATAFTPQAASGPYTAQPGPQRPPPNMPPTRQLMPFDVLMYDENFRTRITLALKSRLPNEIDWAFNNLVRLSFASDNFNFGYMPQLLESLISFADPFFQKYVFLPTGSDVNATNVALPEDESAQLNGVTAMEGIEQENDTIIAPSTTQDENFEYSSPSDPTLSQHAANETDDHLFNSKEYQESLERVLQVLHILRNASFLESNMRTISQNRELPSMLIKGLAFSGRAQYIELSRHCLDILENIAPCIILKSRVDPYLVSLSRLVFTNDKALILGATKALTRVAVTEVNEKIFTIPDLDLLKRMIEFLFVNDEELLAATLEYLYQHTSLHSDLATELLNLYPGNLIGLLTGFLYYNSSIVPNGTVANTDMVIETEQPQGGGPTQPSKGPSIPDLTNYAQLDEPFRCLGWVKDKLESSGPEDTLTLGEVYKTYQVRFENNKPLGIKEFYTVLKIALPQANQPAELELENVKLQNIKYKSRLDFNCLWQDCTEGFASEKELHQHILEKHVPKSDVPTEYTCKWMSCNRFATPVADRHTVLSHLRIHFAPKPKQSIKKRILMSPKNALPVDDSEISGVPLTAALLLRNLVKEKRHHEYFLPYEQDITMTGIHRPKLERYTVAVMTALQS</sequence>
<dbReference type="Gene3D" id="1.10.150.60">
    <property type="entry name" value="ARID DNA-binding domain"/>
    <property type="match status" value="1"/>
</dbReference>
<dbReference type="PANTHER" id="PTHR22970">
    <property type="entry name" value="AT-RICH INTERACTIVE DOMAIN-CONTAINING PROTEIN 2"/>
    <property type="match status" value="1"/>
</dbReference>
<accession>A0AAD5E1C1</accession>
<evidence type="ECO:0000256" key="3">
    <source>
        <dbReference type="ARBA" id="ARBA00023163"/>
    </source>
</evidence>
<dbReference type="PANTHER" id="PTHR22970:SF14">
    <property type="entry name" value="AT-RICH INTERACTIVE DOMAIN-CONTAINING PROTEIN 2"/>
    <property type="match status" value="1"/>
</dbReference>
<dbReference type="GeneID" id="75917886"/>
<reference evidence="7" key="2">
    <citation type="journal article" date="2022" name="Proc. Natl. Acad. Sci. U.S.A.">
        <title>Diploid-dominant life cycles characterize the early evolution of Fungi.</title>
        <authorList>
            <person name="Amses K.R."/>
            <person name="Simmons D.R."/>
            <person name="Longcore J.E."/>
            <person name="Mondo S.J."/>
            <person name="Seto K."/>
            <person name="Jeronimo G.H."/>
            <person name="Bonds A.E."/>
            <person name="Quandt C.A."/>
            <person name="Davis W.J."/>
            <person name="Chang Y."/>
            <person name="Federici B.A."/>
            <person name="Kuo A."/>
            <person name="LaButti K."/>
            <person name="Pangilinan J."/>
            <person name="Andreopoulos W."/>
            <person name="Tritt A."/>
            <person name="Riley R."/>
            <person name="Hundley H."/>
            <person name="Johnson J."/>
            <person name="Lipzen A."/>
            <person name="Barry K."/>
            <person name="Lang B.F."/>
            <person name="Cuomo C.A."/>
            <person name="Buchler N.E."/>
            <person name="Grigoriev I.V."/>
            <person name="Spatafora J.W."/>
            <person name="Stajich J.E."/>
            <person name="James T.Y."/>
        </authorList>
    </citation>
    <scope>NUCLEOTIDE SEQUENCE</scope>
    <source>
        <strain evidence="7">AG</strain>
    </source>
</reference>
<keyword evidence="4" id="KW-0539">Nucleus</keyword>
<comment type="caution">
    <text evidence="7">The sequence shown here is derived from an EMBL/GenBank/DDBJ whole genome shotgun (WGS) entry which is preliminary data.</text>
</comment>
<feature type="region of interest" description="Disordered" evidence="5">
    <location>
        <begin position="179"/>
        <end position="200"/>
    </location>
</feature>
<dbReference type="SMART" id="SM00355">
    <property type="entry name" value="ZnF_C2H2"/>
    <property type="match status" value="2"/>
</dbReference>
<organism evidence="7 8">
    <name type="scientific">Umbelopsis ramanniana AG</name>
    <dbReference type="NCBI Taxonomy" id="1314678"/>
    <lineage>
        <taxon>Eukaryota</taxon>
        <taxon>Fungi</taxon>
        <taxon>Fungi incertae sedis</taxon>
        <taxon>Mucoromycota</taxon>
        <taxon>Mucoromycotina</taxon>
        <taxon>Umbelopsidomycetes</taxon>
        <taxon>Umbelopsidales</taxon>
        <taxon>Umbelopsidaceae</taxon>
        <taxon>Umbelopsis</taxon>
    </lineage>
</organism>
<evidence type="ECO:0000259" key="6">
    <source>
        <dbReference type="PROSITE" id="PS51011"/>
    </source>
</evidence>
<evidence type="ECO:0000256" key="5">
    <source>
        <dbReference type="SAM" id="MobiDB-lite"/>
    </source>
</evidence>
<keyword evidence="3" id="KW-0804">Transcription</keyword>
<dbReference type="GO" id="GO:0006325">
    <property type="term" value="P:chromatin organization"/>
    <property type="evidence" value="ECO:0007669"/>
    <property type="project" value="UniProtKB-KW"/>
</dbReference>
<proteinExistence type="predicted"/>
<dbReference type="SUPFAM" id="SSF46774">
    <property type="entry name" value="ARID-like"/>
    <property type="match status" value="1"/>
</dbReference>
<feature type="domain" description="ARID" evidence="6">
    <location>
        <begin position="37"/>
        <end position="129"/>
    </location>
</feature>
<dbReference type="Proteomes" id="UP001206595">
    <property type="component" value="Unassembled WGS sequence"/>
</dbReference>
<dbReference type="Gene3D" id="3.30.160.60">
    <property type="entry name" value="Classic Zinc Finger"/>
    <property type="match status" value="1"/>
</dbReference>
<dbReference type="EMBL" id="MU620993">
    <property type="protein sequence ID" value="KAI8575197.1"/>
    <property type="molecule type" value="Genomic_DNA"/>
</dbReference>
<keyword evidence="8" id="KW-1185">Reference proteome</keyword>
<dbReference type="SMART" id="SM00501">
    <property type="entry name" value="BRIGHT"/>
    <property type="match status" value="1"/>
</dbReference>
<evidence type="ECO:0000313" key="7">
    <source>
        <dbReference type="EMBL" id="KAI8575197.1"/>
    </source>
</evidence>
<keyword evidence="2" id="KW-0805">Transcription regulation</keyword>
<dbReference type="Pfam" id="PF21816">
    <property type="entry name" value="Zap1_zf1"/>
    <property type="match status" value="1"/>
</dbReference>
<dbReference type="InterPro" id="IPR052406">
    <property type="entry name" value="Chromatin_Remodeling_Comp"/>
</dbReference>
<reference evidence="7" key="1">
    <citation type="submission" date="2021-06" db="EMBL/GenBank/DDBJ databases">
        <authorList>
            <consortium name="DOE Joint Genome Institute"/>
            <person name="Mondo S.J."/>
            <person name="Amses K.R."/>
            <person name="Simmons D.R."/>
            <person name="Longcore J.E."/>
            <person name="Seto K."/>
            <person name="Alves G.H."/>
            <person name="Bonds A.E."/>
            <person name="Quandt C.A."/>
            <person name="Davis W.J."/>
            <person name="Chang Y."/>
            <person name="Letcher P.M."/>
            <person name="Powell M.J."/>
            <person name="Kuo A."/>
            <person name="Labutti K."/>
            <person name="Pangilinan J."/>
            <person name="Andreopoulos W."/>
            <person name="Tritt A."/>
            <person name="Riley R."/>
            <person name="Hundley H."/>
            <person name="Johnson J."/>
            <person name="Lipzen A."/>
            <person name="Barry K."/>
            <person name="Berbee M.L."/>
            <person name="Buchler N.E."/>
            <person name="Grigoriev I.V."/>
            <person name="Spatafora J.W."/>
            <person name="Stajich J.E."/>
            <person name="James T.Y."/>
        </authorList>
    </citation>
    <scope>NUCLEOTIDE SEQUENCE</scope>
    <source>
        <strain evidence="7">AG</strain>
    </source>
</reference>
<dbReference type="SMART" id="SM01014">
    <property type="entry name" value="ARID"/>
    <property type="match status" value="1"/>
</dbReference>
<gene>
    <name evidence="7" type="ORF">K450DRAFT_262846</name>
</gene>
<keyword evidence="1" id="KW-0156">Chromatin regulator</keyword>
<dbReference type="RefSeq" id="XP_051440201.1">
    <property type="nucleotide sequence ID" value="XM_051592544.1"/>
</dbReference>